<sequence>MGACSAKQSDKELQKALYLQRLKEFKAKFKQSTAEIIPFSLALEDQQDDDQIKVKYIISENPIIKRRSKQLNENGILSLKTKDNQN</sequence>
<dbReference type="OMA" id="NEAQYDD"/>
<reference evidence="1" key="1">
    <citation type="submission" date="2021-01" db="EMBL/GenBank/DDBJ databases">
        <authorList>
            <consortium name="Genoscope - CEA"/>
            <person name="William W."/>
        </authorList>
    </citation>
    <scope>NUCLEOTIDE SEQUENCE</scope>
</reference>
<dbReference type="AlphaFoldDB" id="A0A8S1LGA5"/>
<protein>
    <submittedName>
        <fullName evidence="1">Uncharacterized protein</fullName>
    </submittedName>
</protein>
<name>A0A8S1LGA5_PARPR</name>
<keyword evidence="2" id="KW-1185">Reference proteome</keyword>
<evidence type="ECO:0000313" key="1">
    <source>
        <dbReference type="EMBL" id="CAD8065275.1"/>
    </source>
</evidence>
<gene>
    <name evidence="1" type="ORF">PPRIM_AZ9-3.1.T0370188</name>
</gene>
<accession>A0A8S1LGA5</accession>
<organism evidence="1 2">
    <name type="scientific">Paramecium primaurelia</name>
    <dbReference type="NCBI Taxonomy" id="5886"/>
    <lineage>
        <taxon>Eukaryota</taxon>
        <taxon>Sar</taxon>
        <taxon>Alveolata</taxon>
        <taxon>Ciliophora</taxon>
        <taxon>Intramacronucleata</taxon>
        <taxon>Oligohymenophorea</taxon>
        <taxon>Peniculida</taxon>
        <taxon>Parameciidae</taxon>
        <taxon>Paramecium</taxon>
    </lineage>
</organism>
<proteinExistence type="predicted"/>
<comment type="caution">
    <text evidence="1">The sequence shown here is derived from an EMBL/GenBank/DDBJ whole genome shotgun (WGS) entry which is preliminary data.</text>
</comment>
<evidence type="ECO:0000313" key="2">
    <source>
        <dbReference type="Proteomes" id="UP000688137"/>
    </source>
</evidence>
<dbReference type="EMBL" id="CAJJDM010000036">
    <property type="protein sequence ID" value="CAD8065275.1"/>
    <property type="molecule type" value="Genomic_DNA"/>
</dbReference>
<dbReference type="Proteomes" id="UP000688137">
    <property type="component" value="Unassembled WGS sequence"/>
</dbReference>